<organism evidence="1 2">
    <name type="scientific">Chiloscyllium punctatum</name>
    <name type="common">Brownbanded bambooshark</name>
    <name type="synonym">Hemiscyllium punctatum</name>
    <dbReference type="NCBI Taxonomy" id="137246"/>
    <lineage>
        <taxon>Eukaryota</taxon>
        <taxon>Metazoa</taxon>
        <taxon>Chordata</taxon>
        <taxon>Craniata</taxon>
        <taxon>Vertebrata</taxon>
        <taxon>Chondrichthyes</taxon>
        <taxon>Elasmobranchii</taxon>
        <taxon>Galeomorphii</taxon>
        <taxon>Galeoidea</taxon>
        <taxon>Orectolobiformes</taxon>
        <taxon>Hemiscylliidae</taxon>
        <taxon>Chiloscyllium</taxon>
    </lineage>
</organism>
<comment type="caution">
    <text evidence="1">The sequence shown here is derived from an EMBL/GenBank/DDBJ whole genome shotgun (WGS) entry which is preliminary data.</text>
</comment>
<protein>
    <submittedName>
        <fullName evidence="1">Uncharacterized protein</fullName>
    </submittedName>
</protein>
<evidence type="ECO:0000313" key="1">
    <source>
        <dbReference type="EMBL" id="GCC25197.1"/>
    </source>
</evidence>
<proteinExistence type="predicted"/>
<sequence length="106" mass="12206">MIHEVRTWEKKRDRETWITSPQNIRTEFIKASAHNSTACIADSHYISFCGYVESSNSALGLCCHKLTHLCSSSLMSSKLEQKNQLQNIHRYNVKQQHSGVLNNKQE</sequence>
<evidence type="ECO:0000313" key="2">
    <source>
        <dbReference type="Proteomes" id="UP000287033"/>
    </source>
</evidence>
<accession>A0A401S478</accession>
<dbReference type="AlphaFoldDB" id="A0A401S478"/>
<gene>
    <name evidence="1" type="ORF">chiPu_0003604</name>
</gene>
<keyword evidence="2" id="KW-1185">Reference proteome</keyword>
<dbReference type="EMBL" id="BEZZ01000079">
    <property type="protein sequence ID" value="GCC25197.1"/>
    <property type="molecule type" value="Genomic_DNA"/>
</dbReference>
<reference evidence="1 2" key="1">
    <citation type="journal article" date="2018" name="Nat. Ecol. Evol.">
        <title>Shark genomes provide insights into elasmobranch evolution and the origin of vertebrates.</title>
        <authorList>
            <person name="Hara Y"/>
            <person name="Yamaguchi K"/>
            <person name="Onimaru K"/>
            <person name="Kadota M"/>
            <person name="Koyanagi M"/>
            <person name="Keeley SD"/>
            <person name="Tatsumi K"/>
            <person name="Tanaka K"/>
            <person name="Motone F"/>
            <person name="Kageyama Y"/>
            <person name="Nozu R"/>
            <person name="Adachi N"/>
            <person name="Nishimura O"/>
            <person name="Nakagawa R"/>
            <person name="Tanegashima C"/>
            <person name="Kiyatake I"/>
            <person name="Matsumoto R"/>
            <person name="Murakumo K"/>
            <person name="Nishida K"/>
            <person name="Terakita A"/>
            <person name="Kuratani S"/>
            <person name="Sato K"/>
            <person name="Hyodo S Kuraku.S."/>
        </authorList>
    </citation>
    <scope>NUCLEOTIDE SEQUENCE [LARGE SCALE GENOMIC DNA]</scope>
</reference>
<dbReference type="Proteomes" id="UP000287033">
    <property type="component" value="Unassembled WGS sequence"/>
</dbReference>
<name>A0A401S478_CHIPU</name>